<dbReference type="Gene3D" id="3.40.50.1010">
    <property type="entry name" value="5'-nuclease"/>
    <property type="match status" value="1"/>
</dbReference>
<reference evidence="3 4" key="1">
    <citation type="submission" date="2016-03" db="EMBL/GenBank/DDBJ databases">
        <authorList>
            <person name="Ploux O."/>
        </authorList>
    </citation>
    <scope>NUCLEOTIDE SEQUENCE [LARGE SCALE GENOMIC DNA]</scope>
    <source>
        <strain evidence="3 4">R-45363</strain>
    </source>
</reference>
<protein>
    <submittedName>
        <fullName evidence="3">PIN domain-containing protein</fullName>
    </submittedName>
</protein>
<accession>A0A177MQE7</accession>
<feature type="domain" description="PIN" evidence="2">
    <location>
        <begin position="4"/>
        <end position="127"/>
    </location>
</feature>
<proteinExistence type="predicted"/>
<dbReference type="RefSeq" id="WP_064007473.1">
    <property type="nucleotide sequence ID" value="NZ_LUUG01000049.1"/>
</dbReference>
<name>A0A177MQE7_METMH</name>
<comment type="caution">
    <text evidence="3">The sequence shown here is derived from an EMBL/GenBank/DDBJ whole genome shotgun (WGS) entry which is preliminary data.</text>
</comment>
<dbReference type="PANTHER" id="PTHR35901:SF1">
    <property type="entry name" value="EXONUCLEASE VAPC9"/>
    <property type="match status" value="1"/>
</dbReference>
<dbReference type="Pfam" id="PF01850">
    <property type="entry name" value="PIN"/>
    <property type="match status" value="1"/>
</dbReference>
<sequence length="140" mass="15713">MIGVVDASVALKWFFQDRDNEADCDLALNILYAVDEGRINLMQPPHFIAEVAAVLAREKPGEAEDDLFDLLNIESRVANEPEIYTTAIDLAKRYRHHLFDTLYHAVALNTPGATLITADTAYYQKAKESGRILLLKDYTA</sequence>
<dbReference type="InterPro" id="IPR002716">
    <property type="entry name" value="PIN_dom"/>
</dbReference>
<dbReference type="InterPro" id="IPR044153">
    <property type="entry name" value="PIN_Pae0151-like"/>
</dbReference>
<evidence type="ECO:0000259" key="2">
    <source>
        <dbReference type="Pfam" id="PF01850"/>
    </source>
</evidence>
<dbReference type="OrthoDB" id="1524147at2"/>
<evidence type="ECO:0000313" key="4">
    <source>
        <dbReference type="Proteomes" id="UP000078090"/>
    </source>
</evidence>
<dbReference type="InterPro" id="IPR051619">
    <property type="entry name" value="TypeII_TA_RNase_PINc/VapC"/>
</dbReference>
<dbReference type="Proteomes" id="UP000078090">
    <property type="component" value="Unassembled WGS sequence"/>
</dbReference>
<evidence type="ECO:0000256" key="1">
    <source>
        <dbReference type="ARBA" id="ARBA00022842"/>
    </source>
</evidence>
<dbReference type="AlphaFoldDB" id="A0A177MQE7"/>
<dbReference type="CDD" id="cd09873">
    <property type="entry name" value="PIN_Pae0151-like"/>
    <property type="match status" value="1"/>
</dbReference>
<dbReference type="InterPro" id="IPR029060">
    <property type="entry name" value="PIN-like_dom_sf"/>
</dbReference>
<organism evidence="3 4">
    <name type="scientific">Methylomonas methanica</name>
    <dbReference type="NCBI Taxonomy" id="421"/>
    <lineage>
        <taxon>Bacteria</taxon>
        <taxon>Pseudomonadati</taxon>
        <taxon>Pseudomonadota</taxon>
        <taxon>Gammaproteobacteria</taxon>
        <taxon>Methylococcales</taxon>
        <taxon>Methylococcaceae</taxon>
        <taxon>Methylomonas</taxon>
    </lineage>
</organism>
<gene>
    <name evidence="3" type="ORF">A1332_01060</name>
</gene>
<dbReference type="EMBL" id="LUUG01000049">
    <property type="protein sequence ID" value="OAI08016.1"/>
    <property type="molecule type" value="Genomic_DNA"/>
</dbReference>
<keyword evidence="1" id="KW-0460">Magnesium</keyword>
<dbReference type="PANTHER" id="PTHR35901">
    <property type="entry name" value="RIBONUCLEASE VAPC3"/>
    <property type="match status" value="1"/>
</dbReference>
<dbReference type="SUPFAM" id="SSF88723">
    <property type="entry name" value="PIN domain-like"/>
    <property type="match status" value="1"/>
</dbReference>
<evidence type="ECO:0000313" key="3">
    <source>
        <dbReference type="EMBL" id="OAI08016.1"/>
    </source>
</evidence>